<feature type="transmembrane region" description="Helical" evidence="1">
    <location>
        <begin position="125"/>
        <end position="143"/>
    </location>
</feature>
<dbReference type="EMBL" id="JAMYWD010000004">
    <property type="protein sequence ID" value="KAJ4974773.1"/>
    <property type="molecule type" value="Genomic_DNA"/>
</dbReference>
<protein>
    <recommendedName>
        <fullName evidence="2">RGS domain-containing protein</fullName>
    </recommendedName>
</protein>
<dbReference type="Gene3D" id="1.10.167.10">
    <property type="entry name" value="Regulator of G-protein Signalling 4, domain 2"/>
    <property type="match status" value="1"/>
</dbReference>
<evidence type="ECO:0000259" key="2">
    <source>
        <dbReference type="SMART" id="SM00315"/>
    </source>
</evidence>
<accession>A0A9Q0QWN3</accession>
<dbReference type="Pfam" id="PF00615">
    <property type="entry name" value="RGS"/>
    <property type="match status" value="1"/>
</dbReference>
<feature type="transmembrane region" description="Helical" evidence="1">
    <location>
        <begin position="224"/>
        <end position="251"/>
    </location>
</feature>
<keyword evidence="1" id="KW-0472">Membrane</keyword>
<name>A0A9Q0QWN3_9MAGN</name>
<dbReference type="InterPro" id="IPR016137">
    <property type="entry name" value="RGS"/>
</dbReference>
<sequence length="442" mass="50552">MACAVEGGCPSDYIAVAVSILAMIVLLTCSILPYLVHKVPRTKGSRFWLLIIQIFASFSLLLSIVMSFNFLKLKKRPWWQSCYVWTVWFQGPLGFGLLMSCRIVQAYQLYHLFVRRHLPPIRSHILLPVILLPWIAGAAIFDIGQPLNSRCHVRIVWIIPIVCMDVLYVSILVGITWALRHIEFRFHEFKNLLQGIIVTTVAIGIWVAAYIMNEVHEETSRLQVASRFLLLVTASILVVALFSMSISQPLLSQLSLRRREPQEFETMGRALGIPDGDLLQQSGPTEEIDLDEPLEKLLLNRRFRQSFMAFANRSLSFSLLPPPPRVYMARCIIEKYIDTGVEMEVNISHRIRQEILGTSDLAHPDLFTGAINELVQLMKMNLVKDYWSSIFFVKFKEESQTKTEDYELMERVIRGNSSLRISSIYGADDPFSQEQHSKGSNC</sequence>
<evidence type="ECO:0000313" key="4">
    <source>
        <dbReference type="Proteomes" id="UP001141806"/>
    </source>
</evidence>
<feature type="transmembrane region" description="Helical" evidence="1">
    <location>
        <begin position="47"/>
        <end position="71"/>
    </location>
</feature>
<feature type="transmembrane region" description="Helical" evidence="1">
    <location>
        <begin position="155"/>
        <end position="179"/>
    </location>
</feature>
<organism evidence="3 4">
    <name type="scientific">Protea cynaroides</name>
    <dbReference type="NCBI Taxonomy" id="273540"/>
    <lineage>
        <taxon>Eukaryota</taxon>
        <taxon>Viridiplantae</taxon>
        <taxon>Streptophyta</taxon>
        <taxon>Embryophyta</taxon>
        <taxon>Tracheophyta</taxon>
        <taxon>Spermatophyta</taxon>
        <taxon>Magnoliopsida</taxon>
        <taxon>Proteales</taxon>
        <taxon>Proteaceae</taxon>
        <taxon>Protea</taxon>
    </lineage>
</organism>
<keyword evidence="4" id="KW-1185">Reference proteome</keyword>
<dbReference type="AlphaFoldDB" id="A0A9Q0QWN3"/>
<dbReference type="Proteomes" id="UP001141806">
    <property type="component" value="Unassembled WGS sequence"/>
</dbReference>
<dbReference type="SMART" id="SM00315">
    <property type="entry name" value="RGS"/>
    <property type="match status" value="1"/>
</dbReference>
<feature type="transmembrane region" description="Helical" evidence="1">
    <location>
        <begin position="83"/>
        <end position="104"/>
    </location>
</feature>
<keyword evidence="1" id="KW-0812">Transmembrane</keyword>
<keyword evidence="1" id="KW-1133">Transmembrane helix</keyword>
<dbReference type="OrthoDB" id="196547at2759"/>
<dbReference type="SUPFAM" id="SSF48097">
    <property type="entry name" value="Regulator of G-protein signaling, RGS"/>
    <property type="match status" value="1"/>
</dbReference>
<dbReference type="InterPro" id="IPR036305">
    <property type="entry name" value="RGS_sf"/>
</dbReference>
<comment type="caution">
    <text evidence="3">The sequence shown here is derived from an EMBL/GenBank/DDBJ whole genome shotgun (WGS) entry which is preliminary data.</text>
</comment>
<feature type="transmembrane region" description="Helical" evidence="1">
    <location>
        <begin position="13"/>
        <end position="35"/>
    </location>
</feature>
<proteinExistence type="predicted"/>
<evidence type="ECO:0000313" key="3">
    <source>
        <dbReference type="EMBL" id="KAJ4974773.1"/>
    </source>
</evidence>
<feature type="domain" description="RGS" evidence="2">
    <location>
        <begin position="293"/>
        <end position="396"/>
    </location>
</feature>
<dbReference type="InterPro" id="IPR044926">
    <property type="entry name" value="RGS_subdomain_2"/>
</dbReference>
<reference evidence="3" key="1">
    <citation type="journal article" date="2023" name="Plant J.">
        <title>The genome of the king protea, Protea cynaroides.</title>
        <authorList>
            <person name="Chang J."/>
            <person name="Duong T.A."/>
            <person name="Schoeman C."/>
            <person name="Ma X."/>
            <person name="Roodt D."/>
            <person name="Barker N."/>
            <person name="Li Z."/>
            <person name="Van de Peer Y."/>
            <person name="Mizrachi E."/>
        </authorList>
    </citation>
    <scope>NUCLEOTIDE SEQUENCE</scope>
    <source>
        <tissue evidence="3">Young leaves</tissue>
    </source>
</reference>
<gene>
    <name evidence="3" type="ORF">NE237_007947</name>
</gene>
<evidence type="ECO:0000256" key="1">
    <source>
        <dbReference type="SAM" id="Phobius"/>
    </source>
</evidence>
<feature type="transmembrane region" description="Helical" evidence="1">
    <location>
        <begin position="191"/>
        <end position="212"/>
    </location>
</feature>